<dbReference type="RefSeq" id="WP_188810322.1">
    <property type="nucleotide sequence ID" value="NZ_BMHT01000001.1"/>
</dbReference>
<evidence type="ECO:0000256" key="1">
    <source>
        <dbReference type="SAM" id="SignalP"/>
    </source>
</evidence>
<evidence type="ECO:0000259" key="2">
    <source>
        <dbReference type="Pfam" id="PF13568"/>
    </source>
</evidence>
<reference evidence="4" key="1">
    <citation type="journal article" date="2019" name="Int. J. Syst. Evol. Microbiol.">
        <title>The Global Catalogue of Microorganisms (GCM) 10K type strain sequencing project: providing services to taxonomists for standard genome sequencing and annotation.</title>
        <authorList>
            <consortium name="The Broad Institute Genomics Platform"/>
            <consortium name="The Broad Institute Genome Sequencing Center for Infectious Disease"/>
            <person name="Wu L."/>
            <person name="Ma J."/>
        </authorList>
    </citation>
    <scope>NUCLEOTIDE SEQUENCE [LARGE SCALE GENOMIC DNA]</scope>
    <source>
        <strain evidence="4">CGMCC 1.15197</strain>
    </source>
</reference>
<gene>
    <name evidence="3" type="ORF">GCM10011383_03490</name>
</gene>
<accession>A0ABQ1TLP8</accession>
<feature type="chain" id="PRO_5046536114" description="Outer membrane protein beta-barrel domain-containing protein" evidence="1">
    <location>
        <begin position="24"/>
        <end position="238"/>
    </location>
</feature>
<dbReference type="Pfam" id="PF13568">
    <property type="entry name" value="OMP_b-brl_2"/>
    <property type="match status" value="1"/>
</dbReference>
<keyword evidence="4" id="KW-1185">Reference proteome</keyword>
<proteinExistence type="predicted"/>
<keyword evidence="1" id="KW-0732">Signal</keyword>
<dbReference type="EMBL" id="BMHT01000001">
    <property type="protein sequence ID" value="GGE96038.1"/>
    <property type="molecule type" value="Genomic_DNA"/>
</dbReference>
<comment type="caution">
    <text evidence="3">The sequence shown here is derived from an EMBL/GenBank/DDBJ whole genome shotgun (WGS) entry which is preliminary data.</text>
</comment>
<name>A0ABQ1TLP8_9BACT</name>
<dbReference type="InterPro" id="IPR025665">
    <property type="entry name" value="Beta-barrel_OMP_2"/>
</dbReference>
<dbReference type="Proteomes" id="UP000632273">
    <property type="component" value="Unassembled WGS sequence"/>
</dbReference>
<sequence length="238" mass="25172">MDNYLSKGLLIAGLLLSAGAVSAQVSFGPRVGLNVSKISYELSEATKKAGIKKPDSKLVFGPQIGLAVNAQFGNLALQPAILFTMKGDKLESGGSSLTSSYKNEETLRLRYAEIPVSLVYSTNGAKGGFQVFAGPYVAFGLSGTVKGKSTYTYSAQTGTDSYKDDVKFASKEGSSNKYYVRGLDAGANLGIGYKVDGTQIQLSYGLGLSNLTPDNSAGNGSEDKVRNRVVQLTFGYFF</sequence>
<feature type="signal peptide" evidence="1">
    <location>
        <begin position="1"/>
        <end position="23"/>
    </location>
</feature>
<organism evidence="3 4">
    <name type="scientific">Hymenobacter cavernae</name>
    <dbReference type="NCBI Taxonomy" id="2044852"/>
    <lineage>
        <taxon>Bacteria</taxon>
        <taxon>Pseudomonadati</taxon>
        <taxon>Bacteroidota</taxon>
        <taxon>Cytophagia</taxon>
        <taxon>Cytophagales</taxon>
        <taxon>Hymenobacteraceae</taxon>
        <taxon>Hymenobacter</taxon>
    </lineage>
</organism>
<evidence type="ECO:0000313" key="3">
    <source>
        <dbReference type="EMBL" id="GGE96038.1"/>
    </source>
</evidence>
<protein>
    <recommendedName>
        <fullName evidence="2">Outer membrane protein beta-barrel domain-containing protein</fullName>
    </recommendedName>
</protein>
<evidence type="ECO:0000313" key="4">
    <source>
        <dbReference type="Proteomes" id="UP000632273"/>
    </source>
</evidence>
<feature type="domain" description="Outer membrane protein beta-barrel" evidence="2">
    <location>
        <begin position="25"/>
        <end position="211"/>
    </location>
</feature>